<organism evidence="4">
    <name type="scientific">Arachis hypogaea</name>
    <name type="common">Peanut</name>
    <dbReference type="NCBI Taxonomy" id="3818"/>
    <lineage>
        <taxon>Eukaryota</taxon>
        <taxon>Viridiplantae</taxon>
        <taxon>Streptophyta</taxon>
        <taxon>Embryophyta</taxon>
        <taxon>Tracheophyta</taxon>
        <taxon>Spermatophyta</taxon>
        <taxon>Magnoliopsida</taxon>
        <taxon>eudicotyledons</taxon>
        <taxon>Gunneridae</taxon>
        <taxon>Pentapetalae</taxon>
        <taxon>rosids</taxon>
        <taxon>fabids</taxon>
        <taxon>Fabales</taxon>
        <taxon>Fabaceae</taxon>
        <taxon>Papilionoideae</taxon>
        <taxon>50 kb inversion clade</taxon>
        <taxon>dalbergioids sensu lato</taxon>
        <taxon>Dalbergieae</taxon>
        <taxon>Pterocarpus clade</taxon>
        <taxon>Arachis</taxon>
    </lineage>
</organism>
<evidence type="ECO:0000256" key="2">
    <source>
        <dbReference type="SAM" id="MobiDB-lite"/>
    </source>
</evidence>
<evidence type="ECO:0000259" key="3">
    <source>
        <dbReference type="Pfam" id="PF03732"/>
    </source>
</evidence>
<keyword evidence="1" id="KW-0175">Coiled coil</keyword>
<sequence>MTSEYRRGRMAHATARNGGNRNNAIAWTGICTNDANAWTTRTRHMRHVQKMQKNAGGDFWAVLTQFSAPKTHIRSCRMDRTSGPHPSTEDLNRDKEHLLDFDPEPERTFRRRLQQARLCKAAESTMANNNANANVVNSNGDDQQRRVLGFYSAPTADLYGKSIVVPPITANNFELKPQLVTLICDTVKTNGVNPEVYKLMLFPFALRDKAKLWLDSQPKESLNTWEKVVTKFLTKFFPPKKLTKLRLEVQTFKQKDGETLYEAWERYKLLTRQCPPDMFSKWTQLDIFYEGLGEMSKMSLDTSAGSSLHKKKAPEKTIELIELVASNQYLYSSNRNPVNSETAQKRGVLEVEAVNTLLAQNKLMSQQINLLTQQKDGMQVSAINTQNPPQEISYDMAGNFVQNDNHDYAQPSYEQRNHPNFGWRDQPQRPQNFNNSSQGGFQQNNDLEAILTGFRQETRASIKNLEIQMGQLATKVNEIDQRTTNSLPGNTILNPREECKAITVITEQVASTEAQVIQETKASIRNLEVLVGQLSKQILERSVSTFQEDTVVNPGEDCKAIQLRSGKVADSETKVNEDVVEKEAPDEKKEEVEHAPPKRADNPFPDSLDIYPTLPKAPEYKPKMPYPQRLQKETKKKQFSKFLEIFRKLQINIPFAEVLEQMPIYVKFMKELLSKKKRLKGDETVVLTKECSAVIQNNLPRKMPDPGSFQIPCTIGSTTFEKSLCDLGASINLMPLSVMKKLHIQEAQPTKIALQMADKSMKPAYGLVENILVKVGKFFLPADFVILDTGEDENASIILGRPFLATGRALIDVEVGELVLRVHNEQLVFHVFKDVHSTGEEERCMQVELIDPNLQEPPDDAQQNLQLKPPVVTTDKIPPDIKPKFGVGTASSTKEEVPKKKKYPEDGETKRSPLKVSPQE</sequence>
<dbReference type="PANTHER" id="PTHR33067">
    <property type="entry name" value="RNA-DIRECTED DNA POLYMERASE-RELATED"/>
    <property type="match status" value="1"/>
</dbReference>
<name>G0Y6U4_ARAHY</name>
<dbReference type="AlphaFoldDB" id="G0Y6U4"/>
<feature type="compositionally biased region" description="Basic and acidic residues" evidence="2">
    <location>
        <begin position="893"/>
        <end position="911"/>
    </location>
</feature>
<feature type="region of interest" description="Disordered" evidence="2">
    <location>
        <begin position="1"/>
        <end position="21"/>
    </location>
</feature>
<feature type="region of interest" description="Disordered" evidence="2">
    <location>
        <begin position="868"/>
        <end position="920"/>
    </location>
</feature>
<accession>G0Y6U4</accession>
<gene>
    <name evidence="4" type="ORF">303L13_14</name>
</gene>
<dbReference type="EMBL" id="HQ637177">
    <property type="protein sequence ID" value="AEL30354.1"/>
    <property type="molecule type" value="Genomic_DNA"/>
</dbReference>
<feature type="compositionally biased region" description="Basic and acidic residues" evidence="2">
    <location>
        <begin position="572"/>
        <end position="601"/>
    </location>
</feature>
<protein>
    <submittedName>
        <fullName evidence="4">Retrotransposon gag protein</fullName>
    </submittedName>
</protein>
<evidence type="ECO:0000313" key="4">
    <source>
        <dbReference type="EMBL" id="AEL30354.1"/>
    </source>
</evidence>
<dbReference type="Pfam" id="PF03732">
    <property type="entry name" value="Retrotrans_gag"/>
    <property type="match status" value="1"/>
</dbReference>
<dbReference type="InterPro" id="IPR005162">
    <property type="entry name" value="Retrotrans_gag_dom"/>
</dbReference>
<evidence type="ECO:0000256" key="1">
    <source>
        <dbReference type="SAM" id="Coils"/>
    </source>
</evidence>
<feature type="coiled-coil region" evidence="1">
    <location>
        <begin position="455"/>
        <end position="482"/>
    </location>
</feature>
<dbReference type="PANTHER" id="PTHR33067:SF39">
    <property type="entry name" value="TRANSCRIPTION FACTOR INTERACTOR AND REGULATOR CCHC(ZN) FAMILY"/>
    <property type="match status" value="1"/>
</dbReference>
<reference evidence="4" key="1">
    <citation type="journal article" date="2011" name="New Phytol.">
        <title>Comparative analysis of peanut NBS-LRR gene clusters suggests evolutionary innovation among duplicated domains and erosion of gene microsynteny.</title>
        <authorList>
            <person name="Ratnaparkhe M.B."/>
            <person name="Wang X."/>
            <person name="Li J."/>
            <person name="Compton R.O."/>
            <person name="Rainville L.K."/>
            <person name="Lemke C."/>
            <person name="Kim C."/>
            <person name="Tang H."/>
            <person name="Paterson A.H."/>
        </authorList>
    </citation>
    <scope>NUCLEOTIDE SEQUENCE</scope>
</reference>
<feature type="region of interest" description="Disordered" evidence="2">
    <location>
        <begin position="572"/>
        <end position="623"/>
    </location>
</feature>
<dbReference type="InterPro" id="IPR021109">
    <property type="entry name" value="Peptidase_aspartic_dom_sf"/>
</dbReference>
<dbReference type="CDD" id="cd00303">
    <property type="entry name" value="retropepsin_like"/>
    <property type="match status" value="1"/>
</dbReference>
<feature type="domain" description="Retrotransposon gag" evidence="3">
    <location>
        <begin position="201"/>
        <end position="292"/>
    </location>
</feature>
<proteinExistence type="predicted"/>
<dbReference type="Gene3D" id="2.40.70.10">
    <property type="entry name" value="Acid Proteases"/>
    <property type="match status" value="1"/>
</dbReference>